<keyword evidence="5 7" id="KW-1133">Transmembrane helix</keyword>
<dbReference type="Pfam" id="PF01694">
    <property type="entry name" value="Rhomboid"/>
    <property type="match status" value="1"/>
</dbReference>
<dbReference type="OrthoDB" id="9813074at2"/>
<evidence type="ECO:0000256" key="3">
    <source>
        <dbReference type="ARBA" id="ARBA00022692"/>
    </source>
</evidence>
<dbReference type="SUPFAM" id="SSF144091">
    <property type="entry name" value="Rhomboid-like"/>
    <property type="match status" value="1"/>
</dbReference>
<dbReference type="STRING" id="33978.A6M13_15040"/>
<dbReference type="GO" id="GO:0004252">
    <property type="term" value="F:serine-type endopeptidase activity"/>
    <property type="evidence" value="ECO:0007669"/>
    <property type="project" value="InterPro"/>
</dbReference>
<dbReference type="GO" id="GO:0016020">
    <property type="term" value="C:membrane"/>
    <property type="evidence" value="ECO:0007669"/>
    <property type="project" value="UniProtKB-SubCell"/>
</dbReference>
<dbReference type="InterPro" id="IPR022764">
    <property type="entry name" value="Peptidase_S54_rhomboid_dom"/>
</dbReference>
<evidence type="ECO:0000313" key="10">
    <source>
        <dbReference type="Proteomes" id="UP000093199"/>
    </source>
</evidence>
<feature type="domain" description="Peptidase S54 rhomboid" evidence="8">
    <location>
        <begin position="55"/>
        <end position="190"/>
    </location>
</feature>
<keyword evidence="6 7" id="KW-0472">Membrane</keyword>
<dbReference type="Gene3D" id="1.20.1540.10">
    <property type="entry name" value="Rhomboid-like"/>
    <property type="match status" value="1"/>
</dbReference>
<keyword evidence="9" id="KW-0645">Protease</keyword>
<sequence length="204" mass="23425">MFNRRENLKQYMKLYPVIFTLLVLNIIVHIVTYIPDIGRELFNWGAGANFLIADGEYWRLVSSMFLHADFFHLLFNCFSLYVFAPEMERILGKMRFITLYFVSGIFGNIATYIFLDFYTVSVGASGAIFGVFGAYAALVFYTRKTMPALRQIILPIIAISVVMTFLQPNINVAAHLGGMLVGFIIGLVYLHPKRILAWRQKRQQ</sequence>
<evidence type="ECO:0000256" key="1">
    <source>
        <dbReference type="ARBA" id="ARBA00004141"/>
    </source>
</evidence>
<evidence type="ECO:0000259" key="8">
    <source>
        <dbReference type="Pfam" id="PF01694"/>
    </source>
</evidence>
<keyword evidence="4" id="KW-0378">Hydrolase</keyword>
<evidence type="ECO:0000256" key="5">
    <source>
        <dbReference type="ARBA" id="ARBA00022989"/>
    </source>
</evidence>
<feature type="transmembrane region" description="Helical" evidence="7">
    <location>
        <begin position="12"/>
        <end position="34"/>
    </location>
</feature>
<comment type="caution">
    <text evidence="9">The sequence shown here is derived from an EMBL/GenBank/DDBJ whole genome shotgun (WGS) entry which is preliminary data.</text>
</comment>
<name>A0A1C0YBG5_9BACL</name>
<dbReference type="PANTHER" id="PTHR43731">
    <property type="entry name" value="RHOMBOID PROTEASE"/>
    <property type="match status" value="1"/>
</dbReference>
<feature type="transmembrane region" description="Helical" evidence="7">
    <location>
        <begin position="96"/>
        <end position="115"/>
    </location>
</feature>
<dbReference type="RefSeq" id="WP_066546284.1">
    <property type="nucleotide sequence ID" value="NZ_MASJ01000024.1"/>
</dbReference>
<accession>A0A1C0YBG5</accession>
<feature type="transmembrane region" description="Helical" evidence="7">
    <location>
        <begin position="121"/>
        <end position="141"/>
    </location>
</feature>
<evidence type="ECO:0000256" key="7">
    <source>
        <dbReference type="SAM" id="Phobius"/>
    </source>
</evidence>
<dbReference type="Proteomes" id="UP000093199">
    <property type="component" value="Unassembled WGS sequence"/>
</dbReference>
<dbReference type="InterPro" id="IPR035952">
    <property type="entry name" value="Rhomboid-like_sf"/>
</dbReference>
<feature type="transmembrane region" description="Helical" evidence="7">
    <location>
        <begin position="64"/>
        <end position="84"/>
    </location>
</feature>
<feature type="transmembrane region" description="Helical" evidence="7">
    <location>
        <begin position="172"/>
        <end position="192"/>
    </location>
</feature>
<reference evidence="9 10" key="1">
    <citation type="submission" date="2016-07" db="EMBL/GenBank/DDBJ databases">
        <title>Caryophanon tenue genome sequencing.</title>
        <authorList>
            <person name="Verma A."/>
            <person name="Pal Y."/>
            <person name="Krishnamurthi S."/>
        </authorList>
    </citation>
    <scope>NUCLEOTIDE SEQUENCE [LARGE SCALE GENOMIC DNA]</scope>
    <source>
        <strain evidence="9 10">DSM 14152</strain>
    </source>
</reference>
<protein>
    <submittedName>
        <fullName evidence="9">Rhomboid family intramembrane serine protease</fullName>
    </submittedName>
</protein>
<comment type="subcellular location">
    <subcellularLocation>
        <location evidence="1">Membrane</location>
        <topology evidence="1">Multi-pass membrane protein</topology>
    </subcellularLocation>
</comment>
<evidence type="ECO:0000256" key="6">
    <source>
        <dbReference type="ARBA" id="ARBA00023136"/>
    </source>
</evidence>
<evidence type="ECO:0000256" key="4">
    <source>
        <dbReference type="ARBA" id="ARBA00022801"/>
    </source>
</evidence>
<dbReference type="AlphaFoldDB" id="A0A1C0YBG5"/>
<organism evidence="9 10">
    <name type="scientific">Caryophanon tenue</name>
    <dbReference type="NCBI Taxonomy" id="33978"/>
    <lineage>
        <taxon>Bacteria</taxon>
        <taxon>Bacillati</taxon>
        <taxon>Bacillota</taxon>
        <taxon>Bacilli</taxon>
        <taxon>Bacillales</taxon>
        <taxon>Caryophanaceae</taxon>
        <taxon>Caryophanon</taxon>
    </lineage>
</organism>
<keyword evidence="10" id="KW-1185">Reference proteome</keyword>
<evidence type="ECO:0000313" key="9">
    <source>
        <dbReference type="EMBL" id="OCS84490.1"/>
    </source>
</evidence>
<dbReference type="GO" id="GO:0006508">
    <property type="term" value="P:proteolysis"/>
    <property type="evidence" value="ECO:0007669"/>
    <property type="project" value="UniProtKB-KW"/>
</dbReference>
<evidence type="ECO:0000256" key="2">
    <source>
        <dbReference type="ARBA" id="ARBA00009045"/>
    </source>
</evidence>
<dbReference type="InterPro" id="IPR050925">
    <property type="entry name" value="Rhomboid_protease_S54"/>
</dbReference>
<gene>
    <name evidence="9" type="ORF">A6M13_15040</name>
</gene>
<proteinExistence type="inferred from homology"/>
<feature type="transmembrane region" description="Helical" evidence="7">
    <location>
        <begin position="148"/>
        <end position="166"/>
    </location>
</feature>
<comment type="similarity">
    <text evidence="2">Belongs to the peptidase S54 family.</text>
</comment>
<keyword evidence="3 7" id="KW-0812">Transmembrane</keyword>
<dbReference type="EMBL" id="MASJ01000024">
    <property type="protein sequence ID" value="OCS84490.1"/>
    <property type="molecule type" value="Genomic_DNA"/>
</dbReference>
<dbReference type="PANTHER" id="PTHR43731:SF14">
    <property type="entry name" value="PRESENILIN-ASSOCIATED RHOMBOID-LIKE PROTEIN, MITOCHONDRIAL"/>
    <property type="match status" value="1"/>
</dbReference>